<dbReference type="OrthoDB" id="9764871at2"/>
<dbReference type="AlphaFoldDB" id="A0A1L9BGT8"/>
<gene>
    <name evidence="4" type="ORF">BON30_11500</name>
</gene>
<dbReference type="Pfam" id="PF00079">
    <property type="entry name" value="Serpin"/>
    <property type="match status" value="1"/>
</dbReference>
<dbReference type="Gene3D" id="3.30.497.10">
    <property type="entry name" value="Antithrombin, subunit I, domain 2"/>
    <property type="match status" value="1"/>
</dbReference>
<evidence type="ECO:0000256" key="2">
    <source>
        <dbReference type="SAM" id="SignalP"/>
    </source>
</evidence>
<dbReference type="PROSITE" id="PS51257">
    <property type="entry name" value="PROKAR_LIPOPROTEIN"/>
    <property type="match status" value="1"/>
</dbReference>
<dbReference type="PANTHER" id="PTHR11461">
    <property type="entry name" value="SERINE PROTEASE INHIBITOR, SERPIN"/>
    <property type="match status" value="1"/>
</dbReference>
<dbReference type="InterPro" id="IPR000215">
    <property type="entry name" value="Serpin_fam"/>
</dbReference>
<dbReference type="RefSeq" id="WP_071898091.1">
    <property type="nucleotide sequence ID" value="NZ_MPIN01000002.1"/>
</dbReference>
<dbReference type="GO" id="GO:0005615">
    <property type="term" value="C:extracellular space"/>
    <property type="evidence" value="ECO:0007669"/>
    <property type="project" value="InterPro"/>
</dbReference>
<dbReference type="SMART" id="SM00093">
    <property type="entry name" value="SERPIN"/>
    <property type="match status" value="1"/>
</dbReference>
<name>A0A1L9BGT8_9BACT</name>
<feature type="chain" id="PRO_5011956520" evidence="2">
    <location>
        <begin position="26"/>
        <end position="420"/>
    </location>
</feature>
<evidence type="ECO:0000313" key="4">
    <source>
        <dbReference type="EMBL" id="OJH41470.1"/>
    </source>
</evidence>
<reference evidence="5" key="1">
    <citation type="submission" date="2016-11" db="EMBL/GenBank/DDBJ databases">
        <authorList>
            <person name="Shukria A."/>
            <person name="Stevens D.C."/>
        </authorList>
    </citation>
    <scope>NUCLEOTIDE SEQUENCE [LARGE SCALE GENOMIC DNA]</scope>
    <source>
        <strain evidence="5">Cbfe23</strain>
    </source>
</reference>
<dbReference type="EMBL" id="MPIN01000002">
    <property type="protein sequence ID" value="OJH41470.1"/>
    <property type="molecule type" value="Genomic_DNA"/>
</dbReference>
<dbReference type="Proteomes" id="UP000182229">
    <property type="component" value="Unassembled WGS sequence"/>
</dbReference>
<protein>
    <submittedName>
        <fullName evidence="4">Serpin</fullName>
    </submittedName>
</protein>
<feature type="domain" description="Serpin" evidence="3">
    <location>
        <begin position="61"/>
        <end position="420"/>
    </location>
</feature>
<dbReference type="GO" id="GO:0004867">
    <property type="term" value="F:serine-type endopeptidase inhibitor activity"/>
    <property type="evidence" value="ECO:0007669"/>
    <property type="project" value="InterPro"/>
</dbReference>
<comment type="similarity">
    <text evidence="1">Belongs to the serpin family.</text>
</comment>
<dbReference type="Gene3D" id="2.30.39.10">
    <property type="entry name" value="Alpha-1-antitrypsin, domain 1"/>
    <property type="match status" value="1"/>
</dbReference>
<dbReference type="InterPro" id="IPR023796">
    <property type="entry name" value="Serpin_dom"/>
</dbReference>
<dbReference type="PANTHER" id="PTHR11461:SF211">
    <property type="entry name" value="GH10112P-RELATED"/>
    <property type="match status" value="1"/>
</dbReference>
<keyword evidence="5" id="KW-1185">Reference proteome</keyword>
<evidence type="ECO:0000259" key="3">
    <source>
        <dbReference type="SMART" id="SM00093"/>
    </source>
</evidence>
<keyword evidence="2" id="KW-0732">Signal</keyword>
<dbReference type="PROSITE" id="PS00284">
    <property type="entry name" value="SERPIN"/>
    <property type="match status" value="1"/>
</dbReference>
<dbReference type="InterPro" id="IPR042178">
    <property type="entry name" value="Serpin_sf_1"/>
</dbReference>
<sequence length="420" mass="45490">MTALRRWLIPSLVVALGFVGSACSAAPPGERIASDKARVTKPDVPAEDFAALVSGNTNFAASLYRQISKPGSNLLFSPFSISHAFAMVYAGARGDTESQMAQALHFTLPRERLHPAVNALNLALQARTEAKVEGGAPPSLRVVNAAWGQKGLAFESPFLDVLAQHYGTGMYAVDFTTKAESIREDVNAWVEKQTMGRIQDLLSEGMVTVDTRLLLANALYFKGEWQESFENTRDAPFHTLNGGTRQVPMMRGLSKVSFLDGEDFDAVAIPYKGQAFRMLVIVPDAGRFAEVESRLSADFLDSVRAGLRSSPISLGLPRFKVTQATRLDEALKALGMVDAFSEDADLSGVSQQEELLISAAQHQAFIAVDEKGTEAAAATAVVIIEESAPPPPYLVDRPFLFLIEDVETKSVLFLGRLVNP</sequence>
<dbReference type="InterPro" id="IPR036186">
    <property type="entry name" value="Serpin_sf"/>
</dbReference>
<comment type="caution">
    <text evidence="4">The sequence shown here is derived from an EMBL/GenBank/DDBJ whole genome shotgun (WGS) entry which is preliminary data.</text>
</comment>
<dbReference type="InterPro" id="IPR042185">
    <property type="entry name" value="Serpin_sf_2"/>
</dbReference>
<feature type="signal peptide" evidence="2">
    <location>
        <begin position="1"/>
        <end position="25"/>
    </location>
</feature>
<evidence type="ECO:0000256" key="1">
    <source>
        <dbReference type="RuleBase" id="RU000411"/>
    </source>
</evidence>
<organism evidence="4 5">
    <name type="scientific">Cystobacter ferrugineus</name>
    <dbReference type="NCBI Taxonomy" id="83449"/>
    <lineage>
        <taxon>Bacteria</taxon>
        <taxon>Pseudomonadati</taxon>
        <taxon>Myxococcota</taxon>
        <taxon>Myxococcia</taxon>
        <taxon>Myxococcales</taxon>
        <taxon>Cystobacterineae</taxon>
        <taxon>Archangiaceae</taxon>
        <taxon>Cystobacter</taxon>
    </lineage>
</organism>
<evidence type="ECO:0000313" key="5">
    <source>
        <dbReference type="Proteomes" id="UP000182229"/>
    </source>
</evidence>
<accession>A0A1L9BGT8</accession>
<dbReference type="SUPFAM" id="SSF56574">
    <property type="entry name" value="Serpins"/>
    <property type="match status" value="1"/>
</dbReference>
<dbReference type="InterPro" id="IPR023795">
    <property type="entry name" value="Serpin_CS"/>
</dbReference>
<dbReference type="CDD" id="cd19590">
    <property type="entry name" value="serpin_thermopin-like"/>
    <property type="match status" value="1"/>
</dbReference>
<reference evidence="4 5" key="2">
    <citation type="submission" date="2016-12" db="EMBL/GenBank/DDBJ databases">
        <title>Draft Genome Sequence of Cystobacter ferrugineus Strain Cbfe23.</title>
        <authorList>
            <person name="Akbar S."/>
            <person name="Dowd S.E."/>
            <person name="Stevens D.C."/>
        </authorList>
    </citation>
    <scope>NUCLEOTIDE SEQUENCE [LARGE SCALE GENOMIC DNA]</scope>
    <source>
        <strain evidence="4 5">Cbfe23</strain>
    </source>
</reference>
<proteinExistence type="inferred from homology"/>
<dbReference type="STRING" id="83449.BON30_11500"/>